<dbReference type="EMBL" id="AP028127">
    <property type="protein sequence ID" value="BEH90463.1"/>
    <property type="molecule type" value="Genomic_DNA"/>
</dbReference>
<organism evidence="1 2">
    <name type="scientific">Turicibacter faecis</name>
    <dbReference type="NCBI Taxonomy" id="2963365"/>
    <lineage>
        <taxon>Bacteria</taxon>
        <taxon>Bacillati</taxon>
        <taxon>Bacillota</taxon>
        <taxon>Erysipelotrichia</taxon>
        <taxon>Erysipelotrichales</taxon>
        <taxon>Turicibacteraceae</taxon>
        <taxon>Turicibacter</taxon>
    </lineage>
</organism>
<accession>A0ABN6ZF94</accession>
<protein>
    <recommendedName>
        <fullName evidence="3">Transcriptional regulator</fullName>
    </recommendedName>
</protein>
<keyword evidence="2" id="KW-1185">Reference proteome</keyword>
<evidence type="ECO:0000313" key="1">
    <source>
        <dbReference type="EMBL" id="BEH90463.1"/>
    </source>
</evidence>
<proteinExistence type="predicted"/>
<gene>
    <name evidence="1" type="ORF">T23_05650</name>
</gene>
<evidence type="ECO:0008006" key="3">
    <source>
        <dbReference type="Google" id="ProtNLM"/>
    </source>
</evidence>
<dbReference type="Proteomes" id="UP001432099">
    <property type="component" value="Chromosome"/>
</dbReference>
<dbReference type="RefSeq" id="WP_262951197.1">
    <property type="nucleotide sequence ID" value="NZ_AP028127.1"/>
</dbReference>
<name>A0ABN6ZF94_9FIRM</name>
<sequence>MKINTPLGVLEFSNLLGSYGFSSVESKKSMKTLDFQTFEEGLEVLWYFDEQMRARTRISGVKNLPLDYEYYCACGFSFNSGFAIKQIRCHKCQALMSQHKLSKMAV</sequence>
<evidence type="ECO:0000313" key="2">
    <source>
        <dbReference type="Proteomes" id="UP001432099"/>
    </source>
</evidence>
<reference evidence="1" key="1">
    <citation type="journal article" date="2024" name="Int. J. Syst. Evol. Microbiol.">
        <title>Turicibacter faecis sp. nov., isolated from faeces of heart failure mouse model.</title>
        <authorList>
            <person name="Imamura Y."/>
            <person name="Motooka D."/>
            <person name="Nakajima Y."/>
            <person name="Ito S."/>
            <person name="Kitakaze M."/>
            <person name="Iida T."/>
            <person name="Nakamura S."/>
        </authorList>
    </citation>
    <scope>NUCLEOTIDE SEQUENCE</scope>
    <source>
        <strain evidence="1">TC023</strain>
    </source>
</reference>